<comment type="similarity">
    <text evidence="3">Belongs to the glycosyl hydrolase 24 family.</text>
</comment>
<keyword evidence="2 3" id="KW-0081">Bacteriolytic enzyme</keyword>
<keyword evidence="3" id="KW-0378">Hydrolase</keyword>
<keyword evidence="1 3" id="KW-0929">Antimicrobial</keyword>
<dbReference type="EC" id="3.2.1.17" evidence="3"/>
<dbReference type="GO" id="GO:0042742">
    <property type="term" value="P:defense response to bacterium"/>
    <property type="evidence" value="ECO:0007669"/>
    <property type="project" value="UniProtKB-KW"/>
</dbReference>
<dbReference type="InterPro" id="IPR023346">
    <property type="entry name" value="Lysozyme-like_dom_sf"/>
</dbReference>
<evidence type="ECO:0000256" key="1">
    <source>
        <dbReference type="ARBA" id="ARBA00022529"/>
    </source>
</evidence>
<dbReference type="SUPFAM" id="SSF53955">
    <property type="entry name" value="Lysozyme-like"/>
    <property type="match status" value="1"/>
</dbReference>
<protein>
    <recommendedName>
        <fullName evidence="3">Lysozyme</fullName>
        <ecNumber evidence="3">3.2.1.17</ecNumber>
    </recommendedName>
</protein>
<dbReference type="EMBL" id="PP179314">
    <property type="protein sequence ID" value="XAI69801.1"/>
    <property type="molecule type" value="Genomic_DNA"/>
</dbReference>
<proteinExistence type="inferred from homology"/>
<gene>
    <name evidence="4" type="ORF">Lyrsu03_00003</name>
</gene>
<evidence type="ECO:0000256" key="2">
    <source>
        <dbReference type="ARBA" id="ARBA00022638"/>
    </source>
</evidence>
<dbReference type="GO" id="GO:0031640">
    <property type="term" value="P:killing of cells of another organism"/>
    <property type="evidence" value="ECO:0007669"/>
    <property type="project" value="UniProtKB-KW"/>
</dbReference>
<evidence type="ECO:0000313" key="4">
    <source>
        <dbReference type="EMBL" id="XAI69801.1"/>
    </source>
</evidence>
<evidence type="ECO:0000256" key="3">
    <source>
        <dbReference type="RuleBase" id="RU003788"/>
    </source>
</evidence>
<accession>A0AAU6VZD8</accession>
<dbReference type="PANTHER" id="PTHR37406">
    <property type="entry name" value="T4-TYPE LYSOZYME 1-RELATED"/>
    <property type="match status" value="1"/>
</dbReference>
<keyword evidence="3" id="KW-0326">Glycosidase</keyword>
<dbReference type="GO" id="GO:0009253">
    <property type="term" value="P:peptidoglycan catabolic process"/>
    <property type="evidence" value="ECO:0007669"/>
    <property type="project" value="InterPro"/>
</dbReference>
<reference evidence="4" key="1">
    <citation type="journal article" date="2024" name="J. Gen. Virol.">
        <title>Novel phages of Pseudomonas syringae unveil numerous potential auxiliary metabolic genes.</title>
        <authorList>
            <person name="Feltin C."/>
            <person name="Garneau J.R."/>
            <person name="Morris C.E."/>
            <person name="Berard A."/>
            <person name="Torres-Barcelo C."/>
        </authorList>
    </citation>
    <scope>NUCLEOTIDE SEQUENCE</scope>
</reference>
<dbReference type="InterPro" id="IPR002196">
    <property type="entry name" value="Glyco_hydro_24"/>
</dbReference>
<dbReference type="Pfam" id="PF00959">
    <property type="entry name" value="Phage_lysozyme"/>
    <property type="match status" value="1"/>
</dbReference>
<dbReference type="GO" id="GO:0003796">
    <property type="term" value="F:lysozyme activity"/>
    <property type="evidence" value="ECO:0007669"/>
    <property type="project" value="UniProtKB-EC"/>
</dbReference>
<comment type="catalytic activity">
    <reaction evidence="3">
        <text>Hydrolysis of (1-&gt;4)-beta-linkages between N-acetylmuramic acid and N-acetyl-D-glucosamine residues in a peptidoglycan and between N-acetyl-D-glucosamine residues in chitodextrins.</text>
        <dbReference type="EC" id="3.2.1.17"/>
    </reaction>
</comment>
<name>A0AAU6VZD8_9VIRU</name>
<dbReference type="Gene3D" id="1.10.530.40">
    <property type="match status" value="1"/>
</dbReference>
<dbReference type="PANTHER" id="PTHR37406:SF1">
    <property type="entry name" value="T4-TYPE LYSOZYME 1-RELATED"/>
    <property type="match status" value="1"/>
</dbReference>
<dbReference type="InterPro" id="IPR023347">
    <property type="entry name" value="Lysozyme_dom_sf"/>
</dbReference>
<organism evidence="4">
    <name type="scientific">Pseudomonas phage Lyrsu03</name>
    <dbReference type="NCBI Taxonomy" id="3138537"/>
    <lineage>
        <taxon>Viruses</taxon>
    </lineage>
</organism>
<dbReference type="GO" id="GO:0016998">
    <property type="term" value="P:cell wall macromolecule catabolic process"/>
    <property type="evidence" value="ECO:0007669"/>
    <property type="project" value="InterPro"/>
</dbReference>
<dbReference type="InterPro" id="IPR052619">
    <property type="entry name" value="Phage_lysozyme-like"/>
</dbReference>
<sequence>MSKKIPSSLRSSLTSSPWGGEQELVKIREGLVLRWYKDTLGKWTGGYGHLRKPGEESLVVTQALSDRWLAEDIAAAVKAAKSQFSQLPLQSQELYEVLVSVNYQLGTKWNSTFKKTWALMLAGKYYEAADEAEDSAWFRQTPVRVRDLQRALRRTFDYSVEYKPYA</sequence>